<evidence type="ECO:0000313" key="3">
    <source>
        <dbReference type="Proteomes" id="UP001370758"/>
    </source>
</evidence>
<comment type="caution">
    <text evidence="2">The sequence shown here is derived from an EMBL/GenBank/DDBJ whole genome shotgun (WGS) entry which is preliminary data.</text>
</comment>
<proteinExistence type="predicted"/>
<dbReference type="AlphaFoldDB" id="A0AAV9WFL1"/>
<keyword evidence="1" id="KW-0732">Signal</keyword>
<evidence type="ECO:0000313" key="2">
    <source>
        <dbReference type="EMBL" id="KAK6507626.1"/>
    </source>
</evidence>
<feature type="chain" id="PRO_5043440817" evidence="1">
    <location>
        <begin position="24"/>
        <end position="78"/>
    </location>
</feature>
<evidence type="ECO:0000256" key="1">
    <source>
        <dbReference type="SAM" id="SignalP"/>
    </source>
</evidence>
<dbReference type="EMBL" id="JAVHJL010000003">
    <property type="protein sequence ID" value="KAK6507626.1"/>
    <property type="molecule type" value="Genomic_DNA"/>
</dbReference>
<organism evidence="2 3">
    <name type="scientific">Arthrobotrys musiformis</name>
    <dbReference type="NCBI Taxonomy" id="47236"/>
    <lineage>
        <taxon>Eukaryota</taxon>
        <taxon>Fungi</taxon>
        <taxon>Dikarya</taxon>
        <taxon>Ascomycota</taxon>
        <taxon>Pezizomycotina</taxon>
        <taxon>Orbiliomycetes</taxon>
        <taxon>Orbiliales</taxon>
        <taxon>Orbiliaceae</taxon>
        <taxon>Arthrobotrys</taxon>
    </lineage>
</organism>
<gene>
    <name evidence="2" type="ORF">TWF481_006052</name>
</gene>
<keyword evidence="3" id="KW-1185">Reference proteome</keyword>
<sequence length="78" mass="8435">MKFQFSKFIDSIFALGIITTCAAAPVNDLNIGTSPNPAKQIGKRTVGGIYITTDINWSGEKGYKVQPLNTCISLTAPW</sequence>
<protein>
    <submittedName>
        <fullName evidence="2">Uncharacterized protein</fullName>
    </submittedName>
</protein>
<feature type="signal peptide" evidence="1">
    <location>
        <begin position="1"/>
        <end position="23"/>
    </location>
</feature>
<reference evidence="2 3" key="1">
    <citation type="submission" date="2023-08" db="EMBL/GenBank/DDBJ databases">
        <authorList>
            <person name="Palmer J.M."/>
        </authorList>
    </citation>
    <scope>NUCLEOTIDE SEQUENCE [LARGE SCALE GENOMIC DNA]</scope>
    <source>
        <strain evidence="2 3">TWF481</strain>
    </source>
</reference>
<dbReference type="Proteomes" id="UP001370758">
    <property type="component" value="Unassembled WGS sequence"/>
</dbReference>
<name>A0AAV9WFL1_9PEZI</name>
<accession>A0AAV9WFL1</accession>